<accession>A0ABR2G4P5</accession>
<organism evidence="1 2">
    <name type="scientific">Hibiscus sabdariffa</name>
    <name type="common">roselle</name>
    <dbReference type="NCBI Taxonomy" id="183260"/>
    <lineage>
        <taxon>Eukaryota</taxon>
        <taxon>Viridiplantae</taxon>
        <taxon>Streptophyta</taxon>
        <taxon>Embryophyta</taxon>
        <taxon>Tracheophyta</taxon>
        <taxon>Spermatophyta</taxon>
        <taxon>Magnoliopsida</taxon>
        <taxon>eudicotyledons</taxon>
        <taxon>Gunneridae</taxon>
        <taxon>Pentapetalae</taxon>
        <taxon>rosids</taxon>
        <taxon>malvids</taxon>
        <taxon>Malvales</taxon>
        <taxon>Malvaceae</taxon>
        <taxon>Malvoideae</taxon>
        <taxon>Hibiscus</taxon>
    </lineage>
</organism>
<reference evidence="1 2" key="1">
    <citation type="journal article" date="2024" name="G3 (Bethesda)">
        <title>Genome assembly of Hibiscus sabdariffa L. provides insights into metabolisms of medicinal natural products.</title>
        <authorList>
            <person name="Kim T."/>
        </authorList>
    </citation>
    <scope>NUCLEOTIDE SEQUENCE [LARGE SCALE GENOMIC DNA]</scope>
    <source>
        <strain evidence="1">TK-2024</strain>
        <tissue evidence="1">Old leaves</tissue>
    </source>
</reference>
<protein>
    <submittedName>
        <fullName evidence="1">Uncharacterized protein</fullName>
    </submittedName>
</protein>
<comment type="caution">
    <text evidence="1">The sequence shown here is derived from an EMBL/GenBank/DDBJ whole genome shotgun (WGS) entry which is preliminary data.</text>
</comment>
<sequence length="79" mass="9062">MCNLAIEPHLLLSLGTTTDNGYRVGSRRQKYEDEENCSQVHDAYLKLLVMLMDKCEKWIRDDDNGSEVSKATGWLQNTL</sequence>
<name>A0ABR2G4P5_9ROSI</name>
<dbReference type="Proteomes" id="UP001472677">
    <property type="component" value="Unassembled WGS sequence"/>
</dbReference>
<evidence type="ECO:0000313" key="1">
    <source>
        <dbReference type="EMBL" id="KAK8593958.1"/>
    </source>
</evidence>
<gene>
    <name evidence="1" type="ORF">V6N12_046031</name>
</gene>
<keyword evidence="2" id="KW-1185">Reference proteome</keyword>
<proteinExistence type="predicted"/>
<dbReference type="EMBL" id="JBBPBM010000003">
    <property type="protein sequence ID" value="KAK8593958.1"/>
    <property type="molecule type" value="Genomic_DNA"/>
</dbReference>
<evidence type="ECO:0000313" key="2">
    <source>
        <dbReference type="Proteomes" id="UP001472677"/>
    </source>
</evidence>